<comment type="caution">
    <text evidence="1">The sequence shown here is derived from an EMBL/GenBank/DDBJ whole genome shotgun (WGS) entry which is preliminary data.</text>
</comment>
<gene>
    <name evidence="1" type="ORF">EVAR_27760_1</name>
</gene>
<sequence length="113" mass="12204">MVGIKPRSGSELKAGLQSVSKAKQSDIESAIGVEIGYGKWSGCLLRARWVDVRDEGNCSMFNWAEPRAKVDQNIKRIHQHKAAPFFVGGAGGVGGARAPPQRRLCVVALNYVP</sequence>
<dbReference type="EMBL" id="BGZK01000310">
    <property type="protein sequence ID" value="GBP35840.1"/>
    <property type="molecule type" value="Genomic_DNA"/>
</dbReference>
<proteinExistence type="predicted"/>
<keyword evidence="2" id="KW-1185">Reference proteome</keyword>
<protein>
    <submittedName>
        <fullName evidence="1">Uncharacterized protein</fullName>
    </submittedName>
</protein>
<evidence type="ECO:0000313" key="1">
    <source>
        <dbReference type="EMBL" id="GBP35840.1"/>
    </source>
</evidence>
<dbReference type="Proteomes" id="UP000299102">
    <property type="component" value="Unassembled WGS sequence"/>
</dbReference>
<evidence type="ECO:0000313" key="2">
    <source>
        <dbReference type="Proteomes" id="UP000299102"/>
    </source>
</evidence>
<organism evidence="1 2">
    <name type="scientific">Eumeta variegata</name>
    <name type="common">Bagworm moth</name>
    <name type="synonym">Eumeta japonica</name>
    <dbReference type="NCBI Taxonomy" id="151549"/>
    <lineage>
        <taxon>Eukaryota</taxon>
        <taxon>Metazoa</taxon>
        <taxon>Ecdysozoa</taxon>
        <taxon>Arthropoda</taxon>
        <taxon>Hexapoda</taxon>
        <taxon>Insecta</taxon>
        <taxon>Pterygota</taxon>
        <taxon>Neoptera</taxon>
        <taxon>Endopterygota</taxon>
        <taxon>Lepidoptera</taxon>
        <taxon>Glossata</taxon>
        <taxon>Ditrysia</taxon>
        <taxon>Tineoidea</taxon>
        <taxon>Psychidae</taxon>
        <taxon>Oiketicinae</taxon>
        <taxon>Eumeta</taxon>
    </lineage>
</organism>
<name>A0A4C1VBD9_EUMVA</name>
<accession>A0A4C1VBD9</accession>
<dbReference type="AlphaFoldDB" id="A0A4C1VBD9"/>
<reference evidence="1 2" key="1">
    <citation type="journal article" date="2019" name="Commun. Biol.">
        <title>The bagworm genome reveals a unique fibroin gene that provides high tensile strength.</title>
        <authorList>
            <person name="Kono N."/>
            <person name="Nakamura H."/>
            <person name="Ohtoshi R."/>
            <person name="Tomita M."/>
            <person name="Numata K."/>
            <person name="Arakawa K."/>
        </authorList>
    </citation>
    <scope>NUCLEOTIDE SEQUENCE [LARGE SCALE GENOMIC DNA]</scope>
</reference>